<evidence type="ECO:0000313" key="12">
    <source>
        <dbReference type="EMBL" id="CAB3242413.1"/>
    </source>
</evidence>
<evidence type="ECO:0000256" key="6">
    <source>
        <dbReference type="ARBA" id="ARBA00022824"/>
    </source>
</evidence>
<evidence type="ECO:0000256" key="9">
    <source>
        <dbReference type="PIRNR" id="PIRNR017207"/>
    </source>
</evidence>
<gene>
    <name evidence="12" type="primary">Emc4</name>
</gene>
<evidence type="ECO:0000256" key="10">
    <source>
        <dbReference type="SAM" id="MobiDB-lite"/>
    </source>
</evidence>
<keyword evidence="7 11" id="KW-1133">Transmembrane helix</keyword>
<keyword evidence="6" id="KW-0256">Endoplasmic reticulum</keyword>
<organism evidence="12">
    <name type="scientific">Phallusia mammillata</name>
    <dbReference type="NCBI Taxonomy" id="59560"/>
    <lineage>
        <taxon>Eukaryota</taxon>
        <taxon>Metazoa</taxon>
        <taxon>Chordata</taxon>
        <taxon>Tunicata</taxon>
        <taxon>Ascidiacea</taxon>
        <taxon>Phlebobranchia</taxon>
        <taxon>Ascidiidae</taxon>
        <taxon>Phallusia</taxon>
    </lineage>
</organism>
<proteinExistence type="evidence at transcript level"/>
<evidence type="ECO:0000256" key="3">
    <source>
        <dbReference type="ARBA" id="ARBA00011276"/>
    </source>
</evidence>
<dbReference type="PANTHER" id="PTHR19315">
    <property type="entry name" value="ER MEMBRANE PROTEIN COMPLEX SUBUNIT 4"/>
    <property type="match status" value="1"/>
</dbReference>
<feature type="region of interest" description="Disordered" evidence="10">
    <location>
        <begin position="1"/>
        <end position="37"/>
    </location>
</feature>
<protein>
    <recommendedName>
        <fullName evidence="4 9">ER membrane protein complex subunit 4</fullName>
    </recommendedName>
</protein>
<comment type="subcellular location">
    <subcellularLocation>
        <location evidence="1">Endoplasmic reticulum membrane</location>
        <topology evidence="1">Multi-pass membrane protein</topology>
    </subcellularLocation>
</comment>
<evidence type="ECO:0000256" key="4">
    <source>
        <dbReference type="ARBA" id="ARBA00020820"/>
    </source>
</evidence>
<feature type="compositionally biased region" description="Basic and acidic residues" evidence="10">
    <location>
        <begin position="17"/>
        <end position="31"/>
    </location>
</feature>
<feature type="transmembrane region" description="Helical" evidence="11">
    <location>
        <begin position="125"/>
        <end position="145"/>
    </location>
</feature>
<dbReference type="GO" id="GO:0005789">
    <property type="term" value="C:endoplasmic reticulum membrane"/>
    <property type="evidence" value="ECO:0007669"/>
    <property type="project" value="UniProtKB-SubCell"/>
</dbReference>
<dbReference type="PIRSF" id="PIRSF017207">
    <property type="entry name" value="UCP017207_TM-p85"/>
    <property type="match status" value="1"/>
</dbReference>
<evidence type="ECO:0000256" key="5">
    <source>
        <dbReference type="ARBA" id="ARBA00022692"/>
    </source>
</evidence>
<sequence>MQVSPSGQQKIGKRKEKWTLDLSMRRGEQRNDLPSPPGYLTEKLPAAEVAAANEGSHLDLVDKRSWDIALAPIKGLPMNIFIMYMAGNTISIFPIMMVGMMFFRPIQALMGIRATTRMLERSKQYILQTLVYFLGNCLALGLAVYKCNSMGLLPTYTSDWLAFADPVQSMEHVGGGFTL</sequence>
<evidence type="ECO:0000256" key="7">
    <source>
        <dbReference type="ARBA" id="ARBA00022989"/>
    </source>
</evidence>
<comment type="similarity">
    <text evidence="2 9">Belongs to the EMC4 family.</text>
</comment>
<name>A0A6F9DBB2_9ASCI</name>
<dbReference type="InterPro" id="IPR009445">
    <property type="entry name" value="TMEM85/Emc4"/>
</dbReference>
<evidence type="ECO:0000256" key="1">
    <source>
        <dbReference type="ARBA" id="ARBA00004477"/>
    </source>
</evidence>
<keyword evidence="5 11" id="KW-0812">Transmembrane</keyword>
<dbReference type="EMBL" id="LR784845">
    <property type="protein sequence ID" value="CAB3242413.1"/>
    <property type="molecule type" value="mRNA"/>
</dbReference>
<reference evidence="12" key="1">
    <citation type="submission" date="2020-04" db="EMBL/GenBank/DDBJ databases">
        <authorList>
            <person name="Neveu A P."/>
        </authorList>
    </citation>
    <scope>NUCLEOTIDE SEQUENCE</scope>
    <source>
        <tissue evidence="12">Whole embryo</tissue>
    </source>
</reference>
<keyword evidence="8 9" id="KW-0472">Membrane</keyword>
<comment type="subunit">
    <text evidence="3">Component of the ER membrane protein complex (EMC).</text>
</comment>
<feature type="transmembrane region" description="Helical" evidence="11">
    <location>
        <begin position="81"/>
        <end position="104"/>
    </location>
</feature>
<dbReference type="AlphaFoldDB" id="A0A6F9DBB2"/>
<accession>A0A6F9DBB2</accession>
<evidence type="ECO:0000256" key="11">
    <source>
        <dbReference type="SAM" id="Phobius"/>
    </source>
</evidence>
<dbReference type="Pfam" id="PF06417">
    <property type="entry name" value="EMC4"/>
    <property type="match status" value="1"/>
</dbReference>
<evidence type="ECO:0000256" key="2">
    <source>
        <dbReference type="ARBA" id="ARBA00007715"/>
    </source>
</evidence>
<evidence type="ECO:0000256" key="8">
    <source>
        <dbReference type="ARBA" id="ARBA00023136"/>
    </source>
</evidence>